<evidence type="ECO:0000313" key="1">
    <source>
        <dbReference type="EMBL" id="MDR7325700.1"/>
    </source>
</evidence>
<organism evidence="1 2">
    <name type="scientific">Catenuloplanes niger</name>
    <dbReference type="NCBI Taxonomy" id="587534"/>
    <lineage>
        <taxon>Bacteria</taxon>
        <taxon>Bacillati</taxon>
        <taxon>Actinomycetota</taxon>
        <taxon>Actinomycetes</taxon>
        <taxon>Micromonosporales</taxon>
        <taxon>Micromonosporaceae</taxon>
        <taxon>Catenuloplanes</taxon>
    </lineage>
</organism>
<dbReference type="RefSeq" id="WP_310420638.1">
    <property type="nucleotide sequence ID" value="NZ_JAVDYC010000001.1"/>
</dbReference>
<gene>
    <name evidence="1" type="ORF">J2S44_005950</name>
</gene>
<protein>
    <submittedName>
        <fullName evidence="1">Uncharacterized protein</fullName>
    </submittedName>
</protein>
<dbReference type="AlphaFoldDB" id="A0AAE3ZVT0"/>
<sequence length="65" mass="7390">MHPAHYLAELHRIVRSGRDQVTDSHGFHWTRSGGELVCRSWSLAAGMCEISGRLSFRITEVPLDR</sequence>
<proteinExistence type="predicted"/>
<accession>A0AAE3ZVT0</accession>
<reference evidence="1 2" key="1">
    <citation type="submission" date="2023-07" db="EMBL/GenBank/DDBJ databases">
        <title>Sequencing the genomes of 1000 actinobacteria strains.</title>
        <authorList>
            <person name="Klenk H.-P."/>
        </authorList>
    </citation>
    <scope>NUCLEOTIDE SEQUENCE [LARGE SCALE GENOMIC DNA]</scope>
    <source>
        <strain evidence="1 2">DSM 44711</strain>
    </source>
</reference>
<dbReference type="Proteomes" id="UP001183629">
    <property type="component" value="Unassembled WGS sequence"/>
</dbReference>
<name>A0AAE3ZVT0_9ACTN</name>
<dbReference type="EMBL" id="JAVDYC010000001">
    <property type="protein sequence ID" value="MDR7325700.1"/>
    <property type="molecule type" value="Genomic_DNA"/>
</dbReference>
<evidence type="ECO:0000313" key="2">
    <source>
        <dbReference type="Proteomes" id="UP001183629"/>
    </source>
</evidence>
<comment type="caution">
    <text evidence="1">The sequence shown here is derived from an EMBL/GenBank/DDBJ whole genome shotgun (WGS) entry which is preliminary data.</text>
</comment>
<keyword evidence="2" id="KW-1185">Reference proteome</keyword>